<dbReference type="EMBL" id="BGPR01147413">
    <property type="protein sequence ID" value="GBN79112.1"/>
    <property type="molecule type" value="Genomic_DNA"/>
</dbReference>
<dbReference type="EMBL" id="BGPR01147395">
    <property type="protein sequence ID" value="GBN79089.1"/>
    <property type="molecule type" value="Genomic_DNA"/>
</dbReference>
<keyword evidence="6" id="KW-1185">Reference proteome</keyword>
<evidence type="ECO:0000313" key="2">
    <source>
        <dbReference type="EMBL" id="GBN79112.1"/>
    </source>
</evidence>
<organism evidence="1 6">
    <name type="scientific">Araneus ventricosus</name>
    <name type="common">Orbweaver spider</name>
    <name type="synonym">Epeira ventricosa</name>
    <dbReference type="NCBI Taxonomy" id="182803"/>
    <lineage>
        <taxon>Eukaryota</taxon>
        <taxon>Metazoa</taxon>
        <taxon>Ecdysozoa</taxon>
        <taxon>Arthropoda</taxon>
        <taxon>Chelicerata</taxon>
        <taxon>Arachnida</taxon>
        <taxon>Araneae</taxon>
        <taxon>Araneomorphae</taxon>
        <taxon>Entelegynae</taxon>
        <taxon>Araneoidea</taxon>
        <taxon>Araneidae</taxon>
        <taxon>Araneus</taxon>
    </lineage>
</organism>
<dbReference type="EMBL" id="BGPR01147690">
    <property type="protein sequence ID" value="GBN79532.1"/>
    <property type="molecule type" value="Genomic_DNA"/>
</dbReference>
<dbReference type="AlphaFoldDB" id="A0A4Y2RV02"/>
<dbReference type="Proteomes" id="UP000499080">
    <property type="component" value="Unassembled WGS sequence"/>
</dbReference>
<name>A0A4Y2RV02_ARAVE</name>
<evidence type="ECO:0000313" key="5">
    <source>
        <dbReference type="EMBL" id="GBN79563.1"/>
    </source>
</evidence>
<evidence type="ECO:0000313" key="4">
    <source>
        <dbReference type="EMBL" id="GBN79532.1"/>
    </source>
</evidence>
<protein>
    <recommendedName>
        <fullName evidence="7">Tc1-like transposase DDE domain-containing protein</fullName>
    </recommendedName>
</protein>
<accession>A0A4Y2RV02</accession>
<evidence type="ECO:0000313" key="6">
    <source>
        <dbReference type="Proteomes" id="UP000499080"/>
    </source>
</evidence>
<feature type="non-terminal residue" evidence="1">
    <location>
        <position position="44"/>
    </location>
</feature>
<evidence type="ECO:0008006" key="7">
    <source>
        <dbReference type="Google" id="ProtNLM"/>
    </source>
</evidence>
<proteinExistence type="predicted"/>
<evidence type="ECO:0000313" key="3">
    <source>
        <dbReference type="EMBL" id="GBN79143.1"/>
    </source>
</evidence>
<reference evidence="1 6" key="1">
    <citation type="journal article" date="2019" name="Sci. Rep.">
        <title>Orb-weaving spider Araneus ventricosus genome elucidates the spidroin gene catalogue.</title>
        <authorList>
            <person name="Kono N."/>
            <person name="Nakamura H."/>
            <person name="Ohtoshi R."/>
            <person name="Moran D.A.P."/>
            <person name="Shinohara A."/>
            <person name="Yoshida Y."/>
            <person name="Fujiwara M."/>
            <person name="Mori M."/>
            <person name="Tomita M."/>
            <person name="Arakawa K."/>
        </authorList>
    </citation>
    <scope>NUCLEOTIDE SEQUENCE [LARGE SCALE GENOMIC DNA]</scope>
</reference>
<sequence>MLPWPERSPEHFPIEHAWNIVGRQIQRHPLPARTVADFTDPTQQ</sequence>
<dbReference type="EMBL" id="BGPR01147433">
    <property type="protein sequence ID" value="GBN79143.1"/>
    <property type="molecule type" value="Genomic_DNA"/>
</dbReference>
<evidence type="ECO:0000313" key="1">
    <source>
        <dbReference type="EMBL" id="GBN79089.1"/>
    </source>
</evidence>
<dbReference type="OrthoDB" id="5410741at2759"/>
<dbReference type="EMBL" id="BGPR01147705">
    <property type="protein sequence ID" value="GBN79563.1"/>
    <property type="molecule type" value="Genomic_DNA"/>
</dbReference>
<gene>
    <name evidence="3" type="ORF">AVEN_169476_1</name>
    <name evidence="2" type="ORF">AVEN_20344_1</name>
    <name evidence="5" type="ORF">AVEN_22142_1</name>
    <name evidence="1" type="ORF">AVEN_96594_1</name>
    <name evidence="4" type="ORF">AVEN_99735_1</name>
</gene>
<comment type="caution">
    <text evidence="1">The sequence shown here is derived from an EMBL/GenBank/DDBJ whole genome shotgun (WGS) entry which is preliminary data.</text>
</comment>